<protein>
    <submittedName>
        <fullName evidence="1">Uncharacterized protein</fullName>
    </submittedName>
</protein>
<gene>
    <name evidence="1" type="ORF">QWJ41_16345</name>
</gene>
<keyword evidence="2" id="KW-1185">Reference proteome</keyword>
<dbReference type="EMBL" id="JAULSC010000019">
    <property type="protein sequence ID" value="MDO3397296.1"/>
    <property type="molecule type" value="Genomic_DNA"/>
</dbReference>
<name>A0ABT8TTK1_9ACTN</name>
<sequence>MSAPPPPDVRHVFVTDELGRRAGLLLRWEKRGDGWWGRVCYPAPYDAEGWALVEDWLPANVIERA</sequence>
<comment type="caution">
    <text evidence="1">The sequence shown here is derived from an EMBL/GenBank/DDBJ whole genome shotgun (WGS) entry which is preliminary data.</text>
</comment>
<dbReference type="Proteomes" id="UP001168363">
    <property type="component" value="Unassembled WGS sequence"/>
</dbReference>
<reference evidence="1" key="1">
    <citation type="submission" date="2023-06" db="EMBL/GenBank/DDBJ databases">
        <title>Genome sequence of Nocardioides sp. SOB44.</title>
        <authorList>
            <person name="Zhang G."/>
        </authorList>
    </citation>
    <scope>NUCLEOTIDE SEQUENCE</scope>
    <source>
        <strain evidence="1">SOB44</strain>
    </source>
</reference>
<evidence type="ECO:0000313" key="2">
    <source>
        <dbReference type="Proteomes" id="UP001168363"/>
    </source>
</evidence>
<organism evidence="1 2">
    <name type="scientific">Nocardioides cremeus</name>
    <dbReference type="NCBI Taxonomy" id="3058044"/>
    <lineage>
        <taxon>Bacteria</taxon>
        <taxon>Bacillati</taxon>
        <taxon>Actinomycetota</taxon>
        <taxon>Actinomycetes</taxon>
        <taxon>Propionibacteriales</taxon>
        <taxon>Nocardioidaceae</taxon>
        <taxon>Nocardioides</taxon>
    </lineage>
</organism>
<accession>A0ABT8TTK1</accession>
<proteinExistence type="predicted"/>
<evidence type="ECO:0000313" key="1">
    <source>
        <dbReference type="EMBL" id="MDO3397296.1"/>
    </source>
</evidence>
<dbReference type="RefSeq" id="WP_302709464.1">
    <property type="nucleotide sequence ID" value="NZ_JAULSC010000019.1"/>
</dbReference>